<dbReference type="AlphaFoldDB" id="A0A0F9KAV6"/>
<accession>A0A0F9KAV6</accession>
<proteinExistence type="predicted"/>
<evidence type="ECO:0000313" key="1">
    <source>
        <dbReference type="EMBL" id="KKM19253.1"/>
    </source>
</evidence>
<name>A0A0F9KAV6_9ZZZZ</name>
<reference evidence="1" key="1">
    <citation type="journal article" date="2015" name="Nature">
        <title>Complex archaea that bridge the gap between prokaryotes and eukaryotes.</title>
        <authorList>
            <person name="Spang A."/>
            <person name="Saw J.H."/>
            <person name="Jorgensen S.L."/>
            <person name="Zaremba-Niedzwiedzka K."/>
            <person name="Martijn J."/>
            <person name="Lind A.E."/>
            <person name="van Eijk R."/>
            <person name="Schleper C."/>
            <person name="Guy L."/>
            <person name="Ettema T.J."/>
        </authorList>
    </citation>
    <scope>NUCLEOTIDE SEQUENCE</scope>
</reference>
<sequence>MVRIKTIDELRDEFSRPGDNGEEWRLRVRPNFITEMDFLSGRSLRNSTGWENIVELSDQFNLVISGFTLSNETLINYSGEIWGETIVQYSVYGEGREIFREPLPPPTSEIATSIVQGGILGSGRIINSGVRPRPKPKIKKEVTTGALVRNKKILGVYEKYRKIVEKNQKR</sequence>
<organism evidence="1">
    <name type="scientific">marine sediment metagenome</name>
    <dbReference type="NCBI Taxonomy" id="412755"/>
    <lineage>
        <taxon>unclassified sequences</taxon>
        <taxon>metagenomes</taxon>
        <taxon>ecological metagenomes</taxon>
    </lineage>
</organism>
<gene>
    <name evidence="1" type="ORF">LCGC14_1657450</name>
</gene>
<comment type="caution">
    <text evidence="1">The sequence shown here is derived from an EMBL/GenBank/DDBJ whole genome shotgun (WGS) entry which is preliminary data.</text>
</comment>
<protein>
    <submittedName>
        <fullName evidence="1">Uncharacterized protein</fullName>
    </submittedName>
</protein>
<dbReference type="EMBL" id="LAZR01014033">
    <property type="protein sequence ID" value="KKM19253.1"/>
    <property type="molecule type" value="Genomic_DNA"/>
</dbReference>